<evidence type="ECO:0000256" key="3">
    <source>
        <dbReference type="SAM" id="MobiDB-lite"/>
    </source>
</evidence>
<dbReference type="KEGG" id="mcha:111008896"/>
<feature type="region of interest" description="Disordered" evidence="3">
    <location>
        <begin position="253"/>
        <end position="276"/>
    </location>
</feature>
<feature type="domain" description="Jacalin-type lectin" evidence="4">
    <location>
        <begin position="429"/>
        <end position="574"/>
    </location>
</feature>
<proteinExistence type="inferred from homology"/>
<name>A0A6J1C7A4_MOMCH</name>
<dbReference type="InterPro" id="IPR036404">
    <property type="entry name" value="Jacalin-like_lectin_dom_sf"/>
</dbReference>
<evidence type="ECO:0000256" key="1">
    <source>
        <dbReference type="ARBA" id="ARBA00006568"/>
    </source>
</evidence>
<dbReference type="OrthoDB" id="4325201at2759"/>
<dbReference type="PROSITE" id="PS51752">
    <property type="entry name" value="JACALIN_LECTIN"/>
    <property type="match status" value="3"/>
</dbReference>
<accession>A0A6J1C7A4</accession>
<sequence length="628" mass="70240">MKSAKCEGDVHPLSLVKEGKKGYSACRNCGDSCDGNLAFECGRCKFNVHAFGPCYHQQLMQGRIGFTMPFPYSRSLLLYLHPYQRSGSKRISLGPYGGKGGNPWNERAFLTIRRLVVNHGRWIDSIRIEYEKNGNSFWSAKHGGDGGSRSEVVLNYPDEYLVTIEGCYGDIHLGGIATTLIRSLTVTSNRRSYGPFGMEEGTKFSFPNEGMKIVGIHGRSGSYLDSIGLHAISDHEDGEASQETAVKIEIHGCKQGGSPRDDGVNSTEHDEASPETTVKIKIRGSEEGGSPWDDGVYSTVRSLVITHREWICSIHVEYDKNGESIWGSKRGGNEGSTSVVSLHYPNEYLISISGYYGNLHKWRIAATVIRSLTLKTNRNTYGPFGMEEGTRFSFPTMGTKIVGFHGRCGWYLDAIGLYIQPIPKSQLQNFSLAPFGGRGGSPWEYVFQSIRRLVINHGLWIHSIQMQYENKDGELVWSKKHGSRDNGSSKSEVVLEFPDEYFVTIHGYYGDVHNFGDAATVIRSLTLETDRRTYGPFGVEDGTKFSFPIMETKIVGFHGRSGWYLDAIGLYFEANSQVRSILSFYFSLSIVFPHFNLMMKNVKAYRSKKTFGPHAMLGIMPKFLKIMI</sequence>
<evidence type="ECO:0000259" key="4">
    <source>
        <dbReference type="PROSITE" id="PS51752"/>
    </source>
</evidence>
<dbReference type="GO" id="GO:0005536">
    <property type="term" value="F:D-glucose binding"/>
    <property type="evidence" value="ECO:0007669"/>
    <property type="project" value="UniProtKB-ARBA"/>
</dbReference>
<dbReference type="Proteomes" id="UP000504603">
    <property type="component" value="Unplaced"/>
</dbReference>
<keyword evidence="5" id="KW-1185">Reference proteome</keyword>
<dbReference type="Gene3D" id="2.100.10.30">
    <property type="entry name" value="Jacalin-like lectin domain"/>
    <property type="match status" value="3"/>
</dbReference>
<dbReference type="RefSeq" id="XP_022137459.1">
    <property type="nucleotide sequence ID" value="XM_022281767.1"/>
</dbReference>
<dbReference type="GeneID" id="111008896"/>
<reference evidence="6" key="1">
    <citation type="submission" date="2025-08" db="UniProtKB">
        <authorList>
            <consortium name="RefSeq"/>
        </authorList>
    </citation>
    <scope>IDENTIFICATION</scope>
    <source>
        <strain evidence="6">OHB3-1</strain>
    </source>
</reference>
<evidence type="ECO:0000256" key="2">
    <source>
        <dbReference type="ARBA" id="ARBA00022734"/>
    </source>
</evidence>
<dbReference type="CDD" id="cd09612">
    <property type="entry name" value="Jacalin"/>
    <property type="match status" value="3"/>
</dbReference>
<dbReference type="PANTHER" id="PTHR47293:SF68">
    <property type="entry name" value="JACALIN-RELATED LECTIN 3"/>
    <property type="match status" value="1"/>
</dbReference>
<dbReference type="AlphaFoldDB" id="A0A6J1C7A4"/>
<organism evidence="5 6">
    <name type="scientific">Momordica charantia</name>
    <name type="common">Bitter gourd</name>
    <name type="synonym">Balsam pear</name>
    <dbReference type="NCBI Taxonomy" id="3673"/>
    <lineage>
        <taxon>Eukaryota</taxon>
        <taxon>Viridiplantae</taxon>
        <taxon>Streptophyta</taxon>
        <taxon>Embryophyta</taxon>
        <taxon>Tracheophyta</taxon>
        <taxon>Spermatophyta</taxon>
        <taxon>Magnoliopsida</taxon>
        <taxon>eudicotyledons</taxon>
        <taxon>Gunneridae</taxon>
        <taxon>Pentapetalae</taxon>
        <taxon>rosids</taxon>
        <taxon>fabids</taxon>
        <taxon>Cucurbitales</taxon>
        <taxon>Cucurbitaceae</taxon>
        <taxon>Momordiceae</taxon>
        <taxon>Momordica</taxon>
    </lineage>
</organism>
<keyword evidence="2" id="KW-0430">Lectin</keyword>
<dbReference type="GO" id="GO:0005537">
    <property type="term" value="F:D-mannose binding"/>
    <property type="evidence" value="ECO:0007669"/>
    <property type="project" value="UniProtKB-ARBA"/>
</dbReference>
<feature type="compositionally biased region" description="Basic and acidic residues" evidence="3">
    <location>
        <begin position="259"/>
        <end position="272"/>
    </location>
</feature>
<evidence type="ECO:0000313" key="5">
    <source>
        <dbReference type="Proteomes" id="UP000504603"/>
    </source>
</evidence>
<dbReference type="InterPro" id="IPR033734">
    <property type="entry name" value="Jacalin-like_lectin_dom_plant"/>
</dbReference>
<dbReference type="SUPFAM" id="SSF51101">
    <property type="entry name" value="Mannose-binding lectins"/>
    <property type="match status" value="3"/>
</dbReference>
<dbReference type="SMART" id="SM00915">
    <property type="entry name" value="Jacalin"/>
    <property type="match status" value="3"/>
</dbReference>
<dbReference type="Pfam" id="PF01419">
    <property type="entry name" value="Jacalin"/>
    <property type="match status" value="3"/>
</dbReference>
<feature type="domain" description="Jacalin-type lectin" evidence="4">
    <location>
        <begin position="90"/>
        <end position="233"/>
    </location>
</feature>
<dbReference type="FunFam" id="2.100.10.30:FF:000001">
    <property type="entry name" value="Jacalin-related lectin 33"/>
    <property type="match status" value="3"/>
</dbReference>
<evidence type="ECO:0000313" key="6">
    <source>
        <dbReference type="RefSeq" id="XP_022137459.1"/>
    </source>
</evidence>
<dbReference type="PANTHER" id="PTHR47293">
    <property type="entry name" value="JACALIN-RELATED LECTIN 3"/>
    <property type="match status" value="1"/>
</dbReference>
<dbReference type="InterPro" id="IPR001229">
    <property type="entry name" value="Jacalin-like_lectin_dom"/>
</dbReference>
<feature type="domain" description="Jacalin-type lectin" evidence="4">
    <location>
        <begin position="277"/>
        <end position="421"/>
    </location>
</feature>
<protein>
    <submittedName>
        <fullName evidence="6">Jacalin-related lectin 3-like</fullName>
    </submittedName>
</protein>
<comment type="similarity">
    <text evidence="1">Belongs to the jacalin lectin family.</text>
</comment>
<gene>
    <name evidence="6" type="primary">LOC111008896</name>
</gene>